<reference evidence="1" key="1">
    <citation type="journal article" date="2013" name="Genome Biol.">
        <title>Reference genomes and transcriptomes of Nicotiana sylvestris and Nicotiana tomentosiformis.</title>
        <authorList>
            <person name="Sierro N."/>
            <person name="Battey J.N."/>
            <person name="Ouadi S."/>
            <person name="Bovet L."/>
            <person name="Goepfert S."/>
            <person name="Bakaher N."/>
            <person name="Peitsch M.C."/>
            <person name="Ivanov N.V."/>
        </authorList>
    </citation>
    <scope>NUCLEOTIDE SEQUENCE [LARGE SCALE GENOMIC DNA]</scope>
</reference>
<dbReference type="Proteomes" id="UP000189701">
    <property type="component" value="Unplaced"/>
</dbReference>
<protein>
    <submittedName>
        <fullName evidence="2">Uncharacterized protein LOC104233595</fullName>
    </submittedName>
</protein>
<dbReference type="AlphaFoldDB" id="A0A1U7WZI7"/>
<accession>A0A1U7WZI7</accession>
<evidence type="ECO:0000313" key="2">
    <source>
        <dbReference type="RefSeq" id="XP_009785317.1"/>
    </source>
</evidence>
<sequence length="154" mass="17659">MAPYEALYGRPCRASIGWYEPRETRLLGTDLVRDASEKVKLIQDRLRTVHSRQNSYANWRARDVAFMKYYGDPSHVLDFNSIQLDKDLTYVEELVTILDSWCVGAAVIPNEVTSSHLGHHFRKKFIAFEKVLVGWSASQMRWGPGLGRLAFAII</sequence>
<dbReference type="RefSeq" id="XP_009785317.1">
    <property type="nucleotide sequence ID" value="XM_009787015.1"/>
</dbReference>
<organism evidence="1 2">
    <name type="scientific">Nicotiana sylvestris</name>
    <name type="common">Wood tobacco</name>
    <name type="synonym">South American tobacco</name>
    <dbReference type="NCBI Taxonomy" id="4096"/>
    <lineage>
        <taxon>Eukaryota</taxon>
        <taxon>Viridiplantae</taxon>
        <taxon>Streptophyta</taxon>
        <taxon>Embryophyta</taxon>
        <taxon>Tracheophyta</taxon>
        <taxon>Spermatophyta</taxon>
        <taxon>Magnoliopsida</taxon>
        <taxon>eudicotyledons</taxon>
        <taxon>Gunneridae</taxon>
        <taxon>Pentapetalae</taxon>
        <taxon>asterids</taxon>
        <taxon>lamiids</taxon>
        <taxon>Solanales</taxon>
        <taxon>Solanaceae</taxon>
        <taxon>Nicotianoideae</taxon>
        <taxon>Nicotianeae</taxon>
        <taxon>Nicotiana</taxon>
    </lineage>
</organism>
<reference evidence="2" key="2">
    <citation type="submission" date="2025-08" db="UniProtKB">
        <authorList>
            <consortium name="RefSeq"/>
        </authorList>
    </citation>
    <scope>IDENTIFICATION</scope>
    <source>
        <tissue evidence="2">Leaf</tissue>
    </source>
</reference>
<keyword evidence="1" id="KW-1185">Reference proteome</keyword>
<gene>
    <name evidence="2" type="primary">LOC104233595</name>
</gene>
<dbReference type="eggNOG" id="KOG0017">
    <property type="taxonomic scope" value="Eukaryota"/>
</dbReference>
<name>A0A1U7WZI7_NICSY</name>
<proteinExistence type="predicted"/>
<evidence type="ECO:0000313" key="1">
    <source>
        <dbReference type="Proteomes" id="UP000189701"/>
    </source>
</evidence>